<dbReference type="AlphaFoldDB" id="A0A255EB43"/>
<gene>
    <name evidence="1" type="ORF">CGZ92_03465</name>
</gene>
<evidence type="ECO:0000313" key="1">
    <source>
        <dbReference type="EMBL" id="OYN88778.1"/>
    </source>
</evidence>
<name>A0A255EB43_9ACTN</name>
<organism evidence="1 2">
    <name type="scientific">Parenemella sanctibonifatiensis</name>
    <dbReference type="NCBI Taxonomy" id="2016505"/>
    <lineage>
        <taxon>Bacteria</taxon>
        <taxon>Bacillati</taxon>
        <taxon>Actinomycetota</taxon>
        <taxon>Actinomycetes</taxon>
        <taxon>Propionibacteriales</taxon>
        <taxon>Propionibacteriaceae</taxon>
        <taxon>Parenemella</taxon>
    </lineage>
</organism>
<accession>A0A255EB43</accession>
<evidence type="ECO:0000313" key="2">
    <source>
        <dbReference type="Proteomes" id="UP000216533"/>
    </source>
</evidence>
<sequence>MNPAHHSPSIRLGYRDLVQNSTHLEWAVDYQEAELEAFLAEVDRRAAGWLSMPANRIGLICIRTGFNDRSWSDSGELVETPIRYETITFHRAYECFGLEFRNGVVYVLVQGDDGFPALVNSWCFEGIGGVPKNWVLSVPGGAARQSPDGPTNAPEIRIGYREFVTDDDHRGGLFARDREAVELFTREAEIRERDRMIY</sequence>
<protein>
    <submittedName>
        <fullName evidence="1">Uncharacterized protein</fullName>
    </submittedName>
</protein>
<dbReference type="Proteomes" id="UP000216533">
    <property type="component" value="Unassembled WGS sequence"/>
</dbReference>
<comment type="caution">
    <text evidence="1">The sequence shown here is derived from an EMBL/GenBank/DDBJ whole genome shotgun (WGS) entry which is preliminary data.</text>
</comment>
<proteinExistence type="predicted"/>
<dbReference type="EMBL" id="NMVI01000011">
    <property type="protein sequence ID" value="OYN88778.1"/>
    <property type="molecule type" value="Genomic_DNA"/>
</dbReference>
<dbReference type="RefSeq" id="WP_094449993.1">
    <property type="nucleotide sequence ID" value="NZ_NMVI01000011.1"/>
</dbReference>
<reference evidence="1 2" key="1">
    <citation type="submission" date="2017-07" db="EMBL/GenBank/DDBJ databases">
        <title>Draft whole genome sequences of clinical Proprionibacteriaceae strains.</title>
        <authorList>
            <person name="Bernier A.-M."/>
            <person name="Bernard K."/>
            <person name="Domingo M.-C."/>
        </authorList>
    </citation>
    <scope>NUCLEOTIDE SEQUENCE [LARGE SCALE GENOMIC DNA]</scope>
    <source>
        <strain evidence="1 2">NML 160184</strain>
    </source>
</reference>